<dbReference type="Pfam" id="PF08613">
    <property type="entry name" value="Cyclin"/>
    <property type="match status" value="1"/>
</dbReference>
<proteinExistence type="predicted"/>
<dbReference type="CDD" id="cd20557">
    <property type="entry name" value="CYCLIN_ScPCL1-like"/>
    <property type="match status" value="1"/>
</dbReference>
<dbReference type="GO" id="GO:0019901">
    <property type="term" value="F:protein kinase binding"/>
    <property type="evidence" value="ECO:0007669"/>
    <property type="project" value="InterPro"/>
</dbReference>
<evidence type="ECO:0008006" key="4">
    <source>
        <dbReference type="Google" id="ProtNLM"/>
    </source>
</evidence>
<dbReference type="PANTHER" id="PTHR15615:SF36">
    <property type="entry name" value="PHO85 CYCLIN-5"/>
    <property type="match status" value="1"/>
</dbReference>
<feature type="region of interest" description="Disordered" evidence="1">
    <location>
        <begin position="1"/>
        <end position="42"/>
    </location>
</feature>
<reference evidence="2 3" key="1">
    <citation type="journal article" date="2016" name="Fungal Biol.">
        <title>The genome of Xylona heveae provides a window into fungal endophytism.</title>
        <authorList>
            <person name="Gazis R."/>
            <person name="Kuo A."/>
            <person name="Riley R."/>
            <person name="LaButti K."/>
            <person name="Lipzen A."/>
            <person name="Lin J."/>
            <person name="Amirebrahimi M."/>
            <person name="Hesse C.N."/>
            <person name="Spatafora J.W."/>
            <person name="Henrissat B."/>
            <person name="Hainaut M."/>
            <person name="Grigoriev I.V."/>
            <person name="Hibbett D.S."/>
        </authorList>
    </citation>
    <scope>NUCLEOTIDE SEQUENCE [LARGE SCALE GENOMIC DNA]</scope>
    <source>
        <strain evidence="2 3">TC161</strain>
    </source>
</reference>
<dbReference type="GO" id="GO:0005634">
    <property type="term" value="C:nucleus"/>
    <property type="evidence" value="ECO:0007669"/>
    <property type="project" value="TreeGrafter"/>
</dbReference>
<dbReference type="GO" id="GO:0000307">
    <property type="term" value="C:cyclin-dependent protein kinase holoenzyme complex"/>
    <property type="evidence" value="ECO:0007669"/>
    <property type="project" value="TreeGrafter"/>
</dbReference>
<dbReference type="AlphaFoldDB" id="A0A165FFR1"/>
<feature type="region of interest" description="Disordered" evidence="1">
    <location>
        <begin position="646"/>
        <end position="666"/>
    </location>
</feature>
<dbReference type="PANTHER" id="PTHR15615">
    <property type="match status" value="1"/>
</dbReference>
<evidence type="ECO:0000313" key="2">
    <source>
        <dbReference type="EMBL" id="KZF20924.1"/>
    </source>
</evidence>
<dbReference type="InParanoid" id="A0A165FFR1"/>
<dbReference type="GeneID" id="28894715"/>
<gene>
    <name evidence="2" type="ORF">L228DRAFT_182165</name>
</gene>
<feature type="compositionally biased region" description="Low complexity" evidence="1">
    <location>
        <begin position="31"/>
        <end position="42"/>
    </location>
</feature>
<name>A0A165FFR1_XYLHT</name>
<dbReference type="InterPro" id="IPR013922">
    <property type="entry name" value="Cyclin_PHO80-like"/>
</dbReference>
<dbReference type="Proteomes" id="UP000076632">
    <property type="component" value="Unassembled WGS sequence"/>
</dbReference>
<protein>
    <recommendedName>
        <fullName evidence="4">G1/S-specific cyclin Pcl5</fullName>
    </recommendedName>
</protein>
<keyword evidence="3" id="KW-1185">Reference proteome</keyword>
<dbReference type="OMA" id="RSICTQR"/>
<dbReference type="Gene3D" id="1.10.472.10">
    <property type="entry name" value="Cyclin-like"/>
    <property type="match status" value="1"/>
</dbReference>
<dbReference type="GO" id="GO:0016538">
    <property type="term" value="F:cyclin-dependent protein serine/threonine kinase regulator activity"/>
    <property type="evidence" value="ECO:0007669"/>
    <property type="project" value="TreeGrafter"/>
</dbReference>
<feature type="compositionally biased region" description="Low complexity" evidence="1">
    <location>
        <begin position="525"/>
        <end position="540"/>
    </location>
</feature>
<dbReference type="STRING" id="1328760.A0A165FFR1"/>
<dbReference type="RefSeq" id="XP_018186479.1">
    <property type="nucleotide sequence ID" value="XM_018329578.1"/>
</dbReference>
<feature type="region of interest" description="Disordered" evidence="1">
    <location>
        <begin position="508"/>
        <end position="540"/>
    </location>
</feature>
<accession>A0A165FFR1</accession>
<evidence type="ECO:0000256" key="1">
    <source>
        <dbReference type="SAM" id="MobiDB-lite"/>
    </source>
</evidence>
<feature type="compositionally biased region" description="Polar residues" evidence="1">
    <location>
        <begin position="509"/>
        <end position="524"/>
    </location>
</feature>
<dbReference type="EMBL" id="KV407462">
    <property type="protein sequence ID" value="KZF20924.1"/>
    <property type="molecule type" value="Genomic_DNA"/>
</dbReference>
<dbReference type="OrthoDB" id="286814at2759"/>
<evidence type="ECO:0000313" key="3">
    <source>
        <dbReference type="Proteomes" id="UP000076632"/>
    </source>
</evidence>
<sequence length="771" mass="82289">MELDGALLTVPSPLEASHGRDINTTTRHPYSSSLSSSASSSSSSVFSVDSILSQSSASSASSSRSLQALLENDNDASYPSSASQCSIARITAATNTTGTESVAASLSASKVAAGVVPSELRKHPRRTQAAAPCAGQVSGACSQVPSARAPPSLVRQSERKVNFVDNLVVSAAQMVETIWPLSDVSCRTGNNLGSKSVLPLRTFIQETLRRSRTSYSTLQVALYYLVLIKSHVPKHDFTMEQPPEDSHSIRALQCGRRMFLAALILASKYLQDRNYSARAWSKISGLNTCEINANELSFLKAVNWRLHISEPVFQRWTDIVLKYTPSAPSASPVAASSPIPLDKNMSNAWRSVIPRLTPELENIEPPAVEVTEPRRIVSPVSLNCSPHLAVESERFNACDMSTTSTLPTPKPLCVPPRVLEPTPRFQPQTLPSLSRMVPLPTPSPSPPYGFPGSTPSVPDMCLRRPSIGSALAMAQNACMARTSLEQWVVPPTSASAAKPFVPEGYVSGRRTSLARSSPPVSSPESMTSDNSSASSSRSSRSSSISSVASSLCAPPSANFLAARATCRNATLKGSARAIRGGSVFEDVLESAECTSSPESYAGSVHSVPDFSNFSLSSGTPYERSVSSRAPPCETVQPSCLMLNQGTESGDGSSVLRGQKRSRGCEEPSLQRHVRKLMASQSLRGDMVVQDRSSTSTPSILLDRSYQSTPTVVGTGVEDGAVVAKATQLPTSFATYRLPLQKDMGRKRACCAEEARVVPDAGSRPSMWNDVL</sequence>
<organism evidence="2 3">
    <name type="scientific">Xylona heveae (strain CBS 132557 / TC161)</name>
    <dbReference type="NCBI Taxonomy" id="1328760"/>
    <lineage>
        <taxon>Eukaryota</taxon>
        <taxon>Fungi</taxon>
        <taxon>Dikarya</taxon>
        <taxon>Ascomycota</taxon>
        <taxon>Pezizomycotina</taxon>
        <taxon>Xylonomycetes</taxon>
        <taxon>Xylonales</taxon>
        <taxon>Xylonaceae</taxon>
        <taxon>Xylona</taxon>
    </lineage>
</organism>